<name>A0ACB7CFU1_9ASCO</name>
<reference evidence="1 2" key="1">
    <citation type="journal article" date="2021" name="Commun. Biol.">
        <title>Genomic insights into the host specific adaptation of the Pneumocystis genus.</title>
        <authorList>
            <person name="Cisse O.H."/>
            <person name="Ma L."/>
            <person name="Dekker J.P."/>
            <person name="Khil P.P."/>
            <person name="Youn J.-H."/>
            <person name="Brenchley J.M."/>
            <person name="Blair R."/>
            <person name="Pahar B."/>
            <person name="Chabe M."/>
            <person name="Van Rompay K.K.A."/>
            <person name="Keesler R."/>
            <person name="Sukura A."/>
            <person name="Hirsch V."/>
            <person name="Kutty G."/>
            <person name="Liu Y."/>
            <person name="Peng L."/>
            <person name="Chen J."/>
            <person name="Song J."/>
            <person name="Weissenbacher-Lang C."/>
            <person name="Xu J."/>
            <person name="Upham N.S."/>
            <person name="Stajich J.E."/>
            <person name="Cuomo C.A."/>
            <person name="Cushion M.T."/>
            <person name="Kovacs J.A."/>
        </authorList>
    </citation>
    <scope>NUCLEOTIDE SEQUENCE [LARGE SCALE GENOMIC DNA]</scope>
    <source>
        <strain evidence="1 2">RABM</strain>
    </source>
</reference>
<evidence type="ECO:0000313" key="2">
    <source>
        <dbReference type="Proteomes" id="UP000768646"/>
    </source>
</evidence>
<dbReference type="EMBL" id="JABTEG010000001">
    <property type="protein sequence ID" value="KAG4306493.1"/>
    <property type="molecule type" value="Genomic_DNA"/>
</dbReference>
<proteinExistence type="predicted"/>
<protein>
    <submittedName>
        <fullName evidence="1">Uncharacterized protein</fullName>
    </submittedName>
</protein>
<evidence type="ECO:0000313" key="1">
    <source>
        <dbReference type="EMBL" id="KAG4306493.1"/>
    </source>
</evidence>
<sequence length="805" mass="93370">MSSPSQEGVIFVKIPEERQQPYHKWISPEKQQTYSNLLPPGAQRKESLPTHATPIQVPTKTTYRNPANCYYERLTFHRYRFSSPYSPYNSFTSLGKAKQTYGKRQRCQNKTIPSVFFSHDSEKNNSSIQKSCINESSHSSHDYSPNVLSKESFHISSQEKSDSDIDDMSKKTFNLRTPKHDDFSDSNPSSNTKTNHLLCTSSPRLLPSRSSSPDFSVNTKNQSNQEIDKMVITVEKSKLNTENAKPPLKNSFIKKTNGKDSNVRILDIKNWWTGKFLEDSTNMQLMLSKKGFALQKNGELLPPHNYSANEIRSIAYEFDEYGLFYIRLKNRNVRLNGPGTEYLIQIMTTSKLKSLRVLQYSCPEVDLVELTPSQAQKILSLKKPNNSLKKTNLSDYSKSENTDTNIVEVPDHLHVKLNETKIQTNSKTHLSYMKDKKNDDKNKPRLVYPPVVLYDDDIERLNDGEFLNDTIIDFYLKYIQNKLFQNNPSKIEESYIFNTFFYKRLVDKDRFGKKGGYQNVRKWTSKTKIDLFTKKYVVVPVNESLHWYVAIICNLDAMSHKPSIKDTDKNIQSTCRDKISPFFSKKKKTTNSFNRSKNYNIYNNLLSFQDNKANDKDKYNDINMINQETDLEGSFETESYTQILSKKDDISTRKPVIIIFDSLGGQHNITLRNLRDYLYEEAKDKRDLELDKANIAGIHAKVPQQSNYCDCGVFLLHYVEQFLNDPDRVLPFILNHHNKTPISSDIKDLWGQEKISSLRSELRLLIKHLQDESFVCKNDTNSIYLNQENTTDNDDHNSDDLIMYF</sequence>
<organism evidence="1 2">
    <name type="scientific">Pneumocystis oryctolagi</name>
    <dbReference type="NCBI Taxonomy" id="42067"/>
    <lineage>
        <taxon>Eukaryota</taxon>
        <taxon>Fungi</taxon>
        <taxon>Dikarya</taxon>
        <taxon>Ascomycota</taxon>
        <taxon>Taphrinomycotina</taxon>
        <taxon>Pneumocystomycetes</taxon>
        <taxon>Pneumocystaceae</taxon>
        <taxon>Pneumocystis</taxon>
    </lineage>
</organism>
<comment type="caution">
    <text evidence="1">The sequence shown here is derived from an EMBL/GenBank/DDBJ whole genome shotgun (WGS) entry which is preliminary data.</text>
</comment>
<accession>A0ACB7CFU1</accession>
<dbReference type="Proteomes" id="UP000768646">
    <property type="component" value="Unassembled WGS sequence"/>
</dbReference>
<keyword evidence="2" id="KW-1185">Reference proteome</keyword>
<gene>
    <name evidence="1" type="ORF">PORY_000481</name>
</gene>